<gene>
    <name evidence="2" type="ORF">TIFTF001_051811</name>
</gene>
<evidence type="ECO:0000256" key="1">
    <source>
        <dbReference type="SAM" id="MobiDB-lite"/>
    </source>
</evidence>
<feature type="region of interest" description="Disordered" evidence="1">
    <location>
        <begin position="1"/>
        <end position="24"/>
    </location>
</feature>
<dbReference type="EMBL" id="BTGU01010022">
    <property type="protein sequence ID" value="GMN71255.1"/>
    <property type="molecule type" value="Genomic_DNA"/>
</dbReference>
<evidence type="ECO:0000313" key="2">
    <source>
        <dbReference type="EMBL" id="GMN71255.1"/>
    </source>
</evidence>
<name>A0AA88JEU6_FICCA</name>
<protein>
    <submittedName>
        <fullName evidence="2">Uncharacterized protein</fullName>
    </submittedName>
</protein>
<accession>A0AA88JEU6</accession>
<reference evidence="2" key="1">
    <citation type="submission" date="2023-07" db="EMBL/GenBank/DDBJ databases">
        <title>draft genome sequence of fig (Ficus carica).</title>
        <authorList>
            <person name="Takahashi T."/>
            <person name="Nishimura K."/>
        </authorList>
    </citation>
    <scope>NUCLEOTIDE SEQUENCE</scope>
</reference>
<organism evidence="2 3">
    <name type="scientific">Ficus carica</name>
    <name type="common">Common fig</name>
    <dbReference type="NCBI Taxonomy" id="3494"/>
    <lineage>
        <taxon>Eukaryota</taxon>
        <taxon>Viridiplantae</taxon>
        <taxon>Streptophyta</taxon>
        <taxon>Embryophyta</taxon>
        <taxon>Tracheophyta</taxon>
        <taxon>Spermatophyta</taxon>
        <taxon>Magnoliopsida</taxon>
        <taxon>eudicotyledons</taxon>
        <taxon>Gunneridae</taxon>
        <taxon>Pentapetalae</taxon>
        <taxon>rosids</taxon>
        <taxon>fabids</taxon>
        <taxon>Rosales</taxon>
        <taxon>Moraceae</taxon>
        <taxon>Ficeae</taxon>
        <taxon>Ficus</taxon>
    </lineage>
</organism>
<comment type="caution">
    <text evidence="2">The sequence shown here is derived from an EMBL/GenBank/DDBJ whole genome shotgun (WGS) entry which is preliminary data.</text>
</comment>
<evidence type="ECO:0000313" key="3">
    <source>
        <dbReference type="Proteomes" id="UP001187192"/>
    </source>
</evidence>
<sequence>MTSASSKEEPIESSLKEGRDEEKPAVSLLSLLKKVSEFGIYEGSMGEEEARSLLRHFLATIADHRLSELEEGDILISFSSSLRSTFFE</sequence>
<keyword evidence="3" id="KW-1185">Reference proteome</keyword>
<proteinExistence type="predicted"/>
<dbReference type="AlphaFoldDB" id="A0AA88JEU6"/>
<dbReference type="Proteomes" id="UP001187192">
    <property type="component" value="Unassembled WGS sequence"/>
</dbReference>